<dbReference type="Pfam" id="PF25023">
    <property type="entry name" value="TEN_YD-shell"/>
    <property type="match status" value="1"/>
</dbReference>
<keyword evidence="1" id="KW-0677">Repeat</keyword>
<evidence type="ECO:0000256" key="2">
    <source>
        <dbReference type="SAM" id="Phobius"/>
    </source>
</evidence>
<dbReference type="AlphaFoldDB" id="A0A1Y6K552"/>
<dbReference type="PANTHER" id="PTHR32305:SF15">
    <property type="entry name" value="PROTEIN RHSA-RELATED"/>
    <property type="match status" value="1"/>
</dbReference>
<evidence type="ECO:0000259" key="3">
    <source>
        <dbReference type="Pfam" id="PF25023"/>
    </source>
</evidence>
<evidence type="ECO:0000313" key="5">
    <source>
        <dbReference type="Proteomes" id="UP000195514"/>
    </source>
</evidence>
<keyword evidence="2" id="KW-0472">Membrane</keyword>
<name>A0A1Y6K552_9CHLR</name>
<dbReference type="Gene3D" id="2.180.10.10">
    <property type="entry name" value="RHS repeat-associated core"/>
    <property type="match status" value="1"/>
</dbReference>
<feature type="domain" description="Teneurin-like YD-shell" evidence="3">
    <location>
        <begin position="14"/>
        <end position="105"/>
    </location>
</feature>
<gene>
    <name evidence="4" type="ORF">CFX1CAM_0912</name>
</gene>
<dbReference type="NCBIfam" id="TIGR03696">
    <property type="entry name" value="Rhs_assc_core"/>
    <property type="match status" value="1"/>
</dbReference>
<feature type="transmembrane region" description="Helical" evidence="2">
    <location>
        <begin position="115"/>
        <end position="135"/>
    </location>
</feature>
<protein>
    <recommendedName>
        <fullName evidence="3">Teneurin-like YD-shell domain-containing protein</fullName>
    </recommendedName>
</protein>
<sequence>MIYTILTMKNSDNDQLASVSAVADASGNLVSKTLFHPWGTTRYSQGTNPTDNAYTGQMHEGDIYFYNARWYDPQLGRFMQADTSVPADIQGIQAFDRFAYVNNNPMNYVDPGGDFAITTAILIGVGVGALVGYGGQVIHNLNNDMSFKEALTTDISVGWIVGGAVAGGVLGGVGFAALAHFGIIQATTATTAVGSSLCADGDCSNEINYLAERSLSTIDNVVSTVEKAPLRGQSHHIFSNRVWNVMSDSLKAAFGNNRNSLIVQGVDYEAHHGYQQWHRAVDTMSWSYLF</sequence>
<evidence type="ECO:0000256" key="1">
    <source>
        <dbReference type="ARBA" id="ARBA00022737"/>
    </source>
</evidence>
<keyword evidence="2" id="KW-1133">Transmembrane helix</keyword>
<accession>A0A1Y6K552</accession>
<keyword evidence="5" id="KW-1185">Reference proteome</keyword>
<dbReference type="InterPro" id="IPR056823">
    <property type="entry name" value="TEN-like_YD-shell"/>
</dbReference>
<keyword evidence="2" id="KW-0812">Transmembrane</keyword>
<dbReference type="KEGG" id="abat:CFX1CAM_0912"/>
<dbReference type="InterPro" id="IPR050708">
    <property type="entry name" value="T6SS_VgrG/RHS"/>
</dbReference>
<feature type="transmembrane region" description="Helical" evidence="2">
    <location>
        <begin position="155"/>
        <end position="178"/>
    </location>
</feature>
<organism evidence="4 5">
    <name type="scientific">Candidatus Brevifilum fermentans</name>
    <dbReference type="NCBI Taxonomy" id="1986204"/>
    <lineage>
        <taxon>Bacteria</taxon>
        <taxon>Bacillati</taxon>
        <taxon>Chloroflexota</taxon>
        <taxon>Anaerolineae</taxon>
        <taxon>Anaerolineales</taxon>
        <taxon>Anaerolineaceae</taxon>
        <taxon>Candidatus Brevifilum</taxon>
    </lineage>
</organism>
<proteinExistence type="predicted"/>
<dbReference type="EMBL" id="LT859958">
    <property type="protein sequence ID" value="SMX53977.1"/>
    <property type="molecule type" value="Genomic_DNA"/>
</dbReference>
<dbReference type="Proteomes" id="UP000195514">
    <property type="component" value="Chromosome I"/>
</dbReference>
<dbReference type="RefSeq" id="WP_087861879.1">
    <property type="nucleotide sequence ID" value="NZ_LT859958.1"/>
</dbReference>
<evidence type="ECO:0000313" key="4">
    <source>
        <dbReference type="EMBL" id="SMX53977.1"/>
    </source>
</evidence>
<dbReference type="InterPro" id="IPR022385">
    <property type="entry name" value="Rhs_assc_core"/>
</dbReference>
<dbReference type="PANTHER" id="PTHR32305">
    <property type="match status" value="1"/>
</dbReference>
<dbReference type="OrthoDB" id="166787at2"/>
<reference evidence="5" key="1">
    <citation type="submission" date="2017-05" db="EMBL/GenBank/DDBJ databases">
        <authorList>
            <person name="Kirkegaard R."/>
            <person name="Mcilroy J S."/>
        </authorList>
    </citation>
    <scope>NUCLEOTIDE SEQUENCE [LARGE SCALE GENOMIC DNA]</scope>
</reference>